<dbReference type="GO" id="GO:0006826">
    <property type="term" value="P:iron ion transport"/>
    <property type="evidence" value="ECO:0007669"/>
    <property type="project" value="InterPro"/>
</dbReference>
<feature type="binding site" evidence="7">
    <location>
        <position position="66"/>
    </location>
    <ligand>
        <name>Fe cation</name>
        <dbReference type="ChEBI" id="CHEBI:24875"/>
        <label>1</label>
    </ligand>
</feature>
<keyword evidence="5 7" id="KW-0408">Iron</keyword>
<dbReference type="SUPFAM" id="SSF47240">
    <property type="entry name" value="Ferritin-like"/>
    <property type="match status" value="1"/>
</dbReference>
<dbReference type="InterPro" id="IPR009078">
    <property type="entry name" value="Ferritin-like_SF"/>
</dbReference>
<feature type="binding site" evidence="7">
    <location>
        <position position="69"/>
    </location>
    <ligand>
        <name>Fe cation</name>
        <dbReference type="ChEBI" id="CHEBI:24875"/>
        <label>1</label>
    </ligand>
</feature>
<dbReference type="InterPro" id="IPR001519">
    <property type="entry name" value="Ferritin"/>
</dbReference>
<dbReference type="Pfam" id="PF00210">
    <property type="entry name" value="Ferritin"/>
    <property type="match status" value="1"/>
</dbReference>
<evidence type="ECO:0000256" key="1">
    <source>
        <dbReference type="ARBA" id="ARBA00006950"/>
    </source>
</evidence>
<keyword evidence="2 8" id="KW-0409">Iron storage</keyword>
<dbReference type="InterPro" id="IPR009040">
    <property type="entry name" value="Ferritin-like_diiron"/>
</dbReference>
<accession>A0AAN3ACZ8</accession>
<dbReference type="GO" id="GO:0042802">
    <property type="term" value="F:identical protein binding"/>
    <property type="evidence" value="ECO:0007669"/>
    <property type="project" value="UniProtKB-ARBA"/>
</dbReference>
<dbReference type="GO" id="GO:0006879">
    <property type="term" value="P:intracellular iron ion homeostasis"/>
    <property type="evidence" value="ECO:0007669"/>
    <property type="project" value="UniProtKB-KW"/>
</dbReference>
<comment type="function">
    <text evidence="8">Iron-storage protein.</text>
</comment>
<evidence type="ECO:0000256" key="4">
    <source>
        <dbReference type="ARBA" id="ARBA00023002"/>
    </source>
</evidence>
<keyword evidence="3 7" id="KW-0479">Metal-binding</keyword>
<dbReference type="Proteomes" id="UP000005475">
    <property type="component" value="Unassembled WGS sequence"/>
</dbReference>
<feature type="binding site" evidence="7">
    <location>
        <position position="143"/>
    </location>
    <ligand>
        <name>Fe cation</name>
        <dbReference type="ChEBI" id="CHEBI:24875"/>
        <label>1</label>
    </ligand>
</feature>
<dbReference type="AlphaFoldDB" id="A0AAN3ACZ8"/>
<dbReference type="FunFam" id="1.20.1260.10:FF:000001">
    <property type="entry name" value="Non-heme ferritin"/>
    <property type="match status" value="1"/>
</dbReference>
<dbReference type="GO" id="GO:0008199">
    <property type="term" value="F:ferric iron binding"/>
    <property type="evidence" value="ECO:0007669"/>
    <property type="project" value="InterPro"/>
</dbReference>
<dbReference type="GO" id="GO:0004322">
    <property type="term" value="F:ferroxidase activity"/>
    <property type="evidence" value="ECO:0007669"/>
    <property type="project" value="TreeGrafter"/>
</dbReference>
<dbReference type="CDD" id="cd01055">
    <property type="entry name" value="Nonheme_Ferritin"/>
    <property type="match status" value="1"/>
</dbReference>
<comment type="catalytic activity">
    <reaction evidence="8">
        <text>4 Fe(2+) + O2 + 6 H2O = 4 iron(III) oxide-hydroxide + 12 H(+)</text>
        <dbReference type="Rhea" id="RHEA:11972"/>
        <dbReference type="ChEBI" id="CHEBI:15377"/>
        <dbReference type="ChEBI" id="CHEBI:15378"/>
        <dbReference type="ChEBI" id="CHEBI:15379"/>
        <dbReference type="ChEBI" id="CHEBI:29033"/>
        <dbReference type="ChEBI" id="CHEBI:78619"/>
        <dbReference type="EC" id="1.16.3.2"/>
    </reaction>
</comment>
<evidence type="ECO:0000256" key="3">
    <source>
        <dbReference type="ARBA" id="ARBA00022723"/>
    </source>
</evidence>
<feature type="domain" description="Ferritin-like diiron" evidence="9">
    <location>
        <begin position="16"/>
        <end position="161"/>
    </location>
</feature>
<feature type="binding site" evidence="7">
    <location>
        <position position="110"/>
    </location>
    <ligand>
        <name>Fe cation</name>
        <dbReference type="ChEBI" id="CHEBI:24875"/>
        <label>1</label>
    </ligand>
</feature>
<dbReference type="InterPro" id="IPR008331">
    <property type="entry name" value="Ferritin_DPS_dom"/>
</dbReference>
<comment type="function">
    <text evidence="6">May alleviate iron toxicity in the presence of oxygen.</text>
</comment>
<reference evidence="10 11" key="1">
    <citation type="submission" date="2007-03" db="EMBL/GenBank/DDBJ databases">
        <authorList>
            <person name="Fulton L."/>
            <person name="Clifton S."/>
            <person name="Fulton B."/>
            <person name="Xu J."/>
            <person name="Minx P."/>
            <person name="Pepin K.H."/>
            <person name="Johnson M."/>
            <person name="Thiruvilangam P."/>
            <person name="Bhonagiri V."/>
            <person name="Nash W.E."/>
            <person name="Mardis E.R."/>
            <person name="Wilson R.K."/>
        </authorList>
    </citation>
    <scope>NUCLEOTIDE SEQUENCE [LARGE SCALE GENOMIC DNA]</scope>
    <source>
        <strain evidence="11">ATCC 8483 / DSM 1896 / JCM 5824 / BCRC 10623 / CCUG 4943 / NCTC 11153</strain>
    </source>
</reference>
<comment type="subcellular location">
    <subcellularLocation>
        <location evidence="8">Cytoplasm</location>
    </subcellularLocation>
</comment>
<feature type="binding site" evidence="7">
    <location>
        <position position="33"/>
    </location>
    <ligand>
        <name>Fe cation</name>
        <dbReference type="ChEBI" id="CHEBI:24875"/>
        <label>1</label>
    </ligand>
</feature>
<dbReference type="PANTHER" id="PTHR11431">
    <property type="entry name" value="FERRITIN"/>
    <property type="match status" value="1"/>
</dbReference>
<dbReference type="EMBL" id="AAXF02000028">
    <property type="protein sequence ID" value="EDO14102.1"/>
    <property type="molecule type" value="Genomic_DNA"/>
</dbReference>
<sequence length="175" mass="19904">MSSKRNYINNLIKNTIMISEKLQNAINEQITAEMWSANLYLAMSFYFEKEGFSGFAHWMKKQSQEEMGHAYAMADYIIKRGGTAKVDKIDVVPNGWGTPLEVFEHVYKHECHVSQLVDKLVDVAAAEKDKATQDFLWGFVREQVEEEATAQGIVDKIKKAGDTGIFFVDSQLGQR</sequence>
<dbReference type="GO" id="GO:0005829">
    <property type="term" value="C:cytosol"/>
    <property type="evidence" value="ECO:0007669"/>
    <property type="project" value="TreeGrafter"/>
</dbReference>
<gene>
    <name evidence="10" type="primary">ftnA</name>
    <name evidence="10" type="ORF">BACOVA_00214</name>
</gene>
<dbReference type="GO" id="GO:0008198">
    <property type="term" value="F:ferrous iron binding"/>
    <property type="evidence" value="ECO:0007669"/>
    <property type="project" value="TreeGrafter"/>
</dbReference>
<organism evidence="10 11">
    <name type="scientific">Bacteroides ovatus (strain ATCC 8483 / DSM 1896 / JCM 5824 / BCRC 10623 / CCUG 4943 / NCTC 11153)</name>
    <dbReference type="NCBI Taxonomy" id="411476"/>
    <lineage>
        <taxon>Bacteria</taxon>
        <taxon>Pseudomonadati</taxon>
        <taxon>Bacteroidota</taxon>
        <taxon>Bacteroidia</taxon>
        <taxon>Bacteroidales</taxon>
        <taxon>Bacteroidaceae</taxon>
        <taxon>Bacteroides</taxon>
    </lineage>
</organism>
<keyword evidence="4 10" id="KW-0560">Oxidoreductase</keyword>
<dbReference type="InterPro" id="IPR041719">
    <property type="entry name" value="Ferritin_prok"/>
</dbReference>
<dbReference type="EC" id="1.16.3.2" evidence="8"/>
<evidence type="ECO:0000259" key="9">
    <source>
        <dbReference type="PROSITE" id="PS50905"/>
    </source>
</evidence>
<dbReference type="InterPro" id="IPR012347">
    <property type="entry name" value="Ferritin-like"/>
</dbReference>
<evidence type="ECO:0000256" key="7">
    <source>
        <dbReference type="PIRSR" id="PIRSR601519-1"/>
    </source>
</evidence>
<proteinExistence type="inferred from homology"/>
<dbReference type="PROSITE" id="PS50905">
    <property type="entry name" value="FERRITIN_LIKE"/>
    <property type="match status" value="1"/>
</dbReference>
<evidence type="ECO:0000313" key="10">
    <source>
        <dbReference type="EMBL" id="EDO14102.1"/>
    </source>
</evidence>
<dbReference type="Gene3D" id="1.20.1260.10">
    <property type="match status" value="1"/>
</dbReference>
<name>A0AAN3ACZ8_BACO1</name>
<keyword evidence="8" id="KW-0963">Cytoplasm</keyword>
<evidence type="ECO:0000313" key="11">
    <source>
        <dbReference type="Proteomes" id="UP000005475"/>
    </source>
</evidence>
<evidence type="ECO:0000256" key="6">
    <source>
        <dbReference type="ARBA" id="ARBA00054546"/>
    </source>
</evidence>
<dbReference type="PANTHER" id="PTHR11431:SF127">
    <property type="entry name" value="BACTERIAL NON-HEME FERRITIN"/>
    <property type="match status" value="1"/>
</dbReference>
<comment type="similarity">
    <text evidence="1 8">Belongs to the ferritin family. Prokaryotic subfamily.</text>
</comment>
<evidence type="ECO:0000256" key="5">
    <source>
        <dbReference type="ARBA" id="ARBA00023004"/>
    </source>
</evidence>
<evidence type="ECO:0000256" key="8">
    <source>
        <dbReference type="RuleBase" id="RU361145"/>
    </source>
</evidence>
<evidence type="ECO:0000256" key="2">
    <source>
        <dbReference type="ARBA" id="ARBA00022434"/>
    </source>
</evidence>
<reference evidence="11" key="2">
    <citation type="submission" date="2007-04" db="EMBL/GenBank/DDBJ databases">
        <title>Draft genome sequence of Bacteroides ovatus (ATCC 8483).</title>
        <authorList>
            <person name="Sudarsanam P."/>
            <person name="Ley R."/>
            <person name="Guruge J."/>
            <person name="Turnbaugh P.J."/>
            <person name="Mahowald M."/>
            <person name="Liep D."/>
            <person name="Gordon J."/>
        </authorList>
    </citation>
    <scope>NUCLEOTIDE SEQUENCE [LARGE SCALE GENOMIC DNA]</scope>
    <source>
        <strain evidence="11">ATCC 8483 / DSM 1896 / JCM 5824 / BCRC 10623 / CCUG 4943 / NCTC 11153</strain>
    </source>
</reference>
<protein>
    <recommendedName>
        <fullName evidence="8">Ferritin</fullName>
        <ecNumber evidence="8">1.16.3.2</ecNumber>
    </recommendedName>
</protein>
<comment type="caution">
    <text evidence="10">The sequence shown here is derived from an EMBL/GenBank/DDBJ whole genome shotgun (WGS) entry which is preliminary data.</text>
</comment>